<gene>
    <name evidence="1" type="ORF">G9H71_14075</name>
</gene>
<organism evidence="1 2">
    <name type="scientific">Motilibacter deserti</name>
    <dbReference type="NCBI Taxonomy" id="2714956"/>
    <lineage>
        <taxon>Bacteria</taxon>
        <taxon>Bacillati</taxon>
        <taxon>Actinomycetota</taxon>
        <taxon>Actinomycetes</taxon>
        <taxon>Motilibacterales</taxon>
        <taxon>Motilibacteraceae</taxon>
        <taxon>Motilibacter</taxon>
    </lineage>
</organism>
<keyword evidence="2" id="KW-1185">Reference proteome</keyword>
<dbReference type="RefSeq" id="WP_166282880.1">
    <property type="nucleotide sequence ID" value="NZ_JAANNP010000012.1"/>
</dbReference>
<dbReference type="EMBL" id="JAANNP010000012">
    <property type="protein sequence ID" value="NHC14912.1"/>
    <property type="molecule type" value="Genomic_DNA"/>
</dbReference>
<protein>
    <submittedName>
        <fullName evidence="1">Uncharacterized protein</fullName>
    </submittedName>
</protein>
<accession>A0ABX0GZD0</accession>
<dbReference type="Proteomes" id="UP000800981">
    <property type="component" value="Unassembled WGS sequence"/>
</dbReference>
<reference evidence="1 2" key="1">
    <citation type="submission" date="2020-03" db="EMBL/GenBank/DDBJ databases">
        <title>Two novel Motilibacter sp.</title>
        <authorList>
            <person name="Liu S."/>
        </authorList>
    </citation>
    <scope>NUCLEOTIDE SEQUENCE [LARGE SCALE GENOMIC DNA]</scope>
    <source>
        <strain evidence="1 2">E257</strain>
    </source>
</reference>
<comment type="caution">
    <text evidence="1">The sequence shown here is derived from an EMBL/GenBank/DDBJ whole genome shotgun (WGS) entry which is preliminary data.</text>
</comment>
<sequence length="89" mass="9594">MHADDIDVTAAGEHEYAVTLASRTLHVSVDPGLLEELGLTAVQEPLLLRRAVEGLPSAELAELPETIDLRELGARVPGFPEVTLARLRT</sequence>
<name>A0ABX0GZD0_9ACTN</name>
<evidence type="ECO:0000313" key="2">
    <source>
        <dbReference type="Proteomes" id="UP000800981"/>
    </source>
</evidence>
<proteinExistence type="predicted"/>
<evidence type="ECO:0000313" key="1">
    <source>
        <dbReference type="EMBL" id="NHC14912.1"/>
    </source>
</evidence>